<dbReference type="EMBL" id="JABEYC010000351">
    <property type="protein sequence ID" value="KAF4978667.1"/>
    <property type="molecule type" value="Genomic_DNA"/>
</dbReference>
<evidence type="ECO:0000313" key="2">
    <source>
        <dbReference type="EMBL" id="KAF4978667.1"/>
    </source>
</evidence>
<dbReference type="Proteomes" id="UP000635477">
    <property type="component" value="Unassembled WGS sequence"/>
</dbReference>
<keyword evidence="3" id="KW-1185">Reference proteome</keyword>
<feature type="region of interest" description="Disordered" evidence="1">
    <location>
        <begin position="1"/>
        <end position="89"/>
    </location>
</feature>
<accession>A0A8H4UKP2</accession>
<organism evidence="2 3">
    <name type="scientific">Fusarium zealandicum</name>
    <dbReference type="NCBI Taxonomy" id="1053134"/>
    <lineage>
        <taxon>Eukaryota</taxon>
        <taxon>Fungi</taxon>
        <taxon>Dikarya</taxon>
        <taxon>Ascomycota</taxon>
        <taxon>Pezizomycotina</taxon>
        <taxon>Sordariomycetes</taxon>
        <taxon>Hypocreomycetidae</taxon>
        <taxon>Hypocreales</taxon>
        <taxon>Nectriaceae</taxon>
        <taxon>Fusarium</taxon>
        <taxon>Fusarium staphyleae species complex</taxon>
    </lineage>
</organism>
<evidence type="ECO:0000256" key="1">
    <source>
        <dbReference type="SAM" id="MobiDB-lite"/>
    </source>
</evidence>
<proteinExistence type="predicted"/>
<protein>
    <submittedName>
        <fullName evidence="2">Uncharacterized protein</fullName>
    </submittedName>
</protein>
<reference evidence="2" key="2">
    <citation type="submission" date="2020-05" db="EMBL/GenBank/DDBJ databases">
        <authorList>
            <person name="Kim H.-S."/>
            <person name="Proctor R.H."/>
            <person name="Brown D.W."/>
        </authorList>
    </citation>
    <scope>NUCLEOTIDE SEQUENCE</scope>
    <source>
        <strain evidence="2">NRRL 22465</strain>
    </source>
</reference>
<sequence length="349" mass="38326">MPIEVRKRRNPSSRRVRDPHQDILHAQLSRSIDKQVSQSRRARDLRAQRRPSSRTTRTLSIDPALSAEPSQGQPSAAKTPREPGLPLQPFQWDPGYFAPTAGAIGAMESFTDLGQEQVPNASPPMPPSSKVQQNSSLAQSAIFPNTLASSTVFDTSTLFTNTVPDSGWNSQSMIQHSPSYYSWEANTTTTPPRLYGMASAHALHGMEYVQPTPHPQFPPPVHTQPSFVQPTIQAKGSGQDWKDVVFEINFETAHSSITRQAAEGLGFILGDYWRVPPGSYGDGVFTPDYWVPISIRSHQGVLRFSDINIGIAVFPEDTTCAAPKITIGRNVLSQMISKACLSDGFDISQ</sequence>
<feature type="compositionally biased region" description="Basic residues" evidence="1">
    <location>
        <begin position="1"/>
        <end position="14"/>
    </location>
</feature>
<reference evidence="2" key="1">
    <citation type="journal article" date="2020" name="BMC Genomics">
        <title>Correction to: Identification and distribution of gene clusters required for synthesis of sphingolipid metabolism inhibitors in diverse species of the filamentous fungus Fusarium.</title>
        <authorList>
            <person name="Kim H.S."/>
            <person name="Lohmar J.M."/>
            <person name="Busman M."/>
            <person name="Brown D.W."/>
            <person name="Naumann T.A."/>
            <person name="Divon H.H."/>
            <person name="Lysoe E."/>
            <person name="Uhlig S."/>
            <person name="Proctor R.H."/>
        </authorList>
    </citation>
    <scope>NUCLEOTIDE SEQUENCE</scope>
    <source>
        <strain evidence="2">NRRL 22465</strain>
    </source>
</reference>
<comment type="caution">
    <text evidence="2">The sequence shown here is derived from an EMBL/GenBank/DDBJ whole genome shotgun (WGS) entry which is preliminary data.</text>
</comment>
<gene>
    <name evidence="2" type="ORF">FZEAL_4985</name>
</gene>
<dbReference type="AlphaFoldDB" id="A0A8H4UKP2"/>
<evidence type="ECO:0000313" key="3">
    <source>
        <dbReference type="Proteomes" id="UP000635477"/>
    </source>
</evidence>
<name>A0A8H4UKP2_9HYPO</name>